<feature type="domain" description="RNA polymerase sigma factor 70 region 4 type 2" evidence="7">
    <location>
        <begin position="110"/>
        <end position="161"/>
    </location>
</feature>
<accession>A0A8J3A7E5</accession>
<dbReference type="InterPro" id="IPR014325">
    <property type="entry name" value="RNA_pol_sigma-E_actinobac"/>
</dbReference>
<dbReference type="GO" id="GO:0003677">
    <property type="term" value="F:DNA binding"/>
    <property type="evidence" value="ECO:0007669"/>
    <property type="project" value="UniProtKB-KW"/>
</dbReference>
<comment type="caution">
    <text evidence="8">The sequence shown here is derived from an EMBL/GenBank/DDBJ whole genome shotgun (WGS) entry which is preliminary data.</text>
</comment>
<evidence type="ECO:0000259" key="7">
    <source>
        <dbReference type="Pfam" id="PF08281"/>
    </source>
</evidence>
<dbReference type="InterPro" id="IPR013249">
    <property type="entry name" value="RNA_pol_sigma70_r4_t2"/>
</dbReference>
<dbReference type="NCBIfam" id="TIGR02983">
    <property type="entry name" value="SigE-fam_strep"/>
    <property type="match status" value="1"/>
</dbReference>
<proteinExistence type="inferred from homology"/>
<organism evidence="8 9">
    <name type="scientific">Egicoccus halophilus</name>
    <dbReference type="NCBI Taxonomy" id="1670830"/>
    <lineage>
        <taxon>Bacteria</taxon>
        <taxon>Bacillati</taxon>
        <taxon>Actinomycetota</taxon>
        <taxon>Nitriliruptoria</taxon>
        <taxon>Egicoccales</taxon>
        <taxon>Egicoccaceae</taxon>
        <taxon>Egicoccus</taxon>
    </lineage>
</organism>
<evidence type="ECO:0000256" key="2">
    <source>
        <dbReference type="ARBA" id="ARBA00023015"/>
    </source>
</evidence>
<dbReference type="NCBIfam" id="TIGR02937">
    <property type="entry name" value="sigma70-ECF"/>
    <property type="match status" value="1"/>
</dbReference>
<dbReference type="Proteomes" id="UP000650511">
    <property type="component" value="Unassembled WGS sequence"/>
</dbReference>
<keyword evidence="9" id="KW-1185">Reference proteome</keyword>
<gene>
    <name evidence="8" type="ORF">GCM10011354_05300</name>
</gene>
<dbReference type="AlphaFoldDB" id="A0A8J3A7E5"/>
<evidence type="ECO:0000259" key="6">
    <source>
        <dbReference type="Pfam" id="PF04542"/>
    </source>
</evidence>
<dbReference type="SUPFAM" id="SSF88659">
    <property type="entry name" value="Sigma3 and sigma4 domains of RNA polymerase sigma factors"/>
    <property type="match status" value="1"/>
</dbReference>
<evidence type="ECO:0000256" key="5">
    <source>
        <dbReference type="ARBA" id="ARBA00023163"/>
    </source>
</evidence>
<reference evidence="8" key="1">
    <citation type="journal article" date="2014" name="Int. J. Syst. Evol. Microbiol.">
        <title>Complete genome sequence of Corynebacterium casei LMG S-19264T (=DSM 44701T), isolated from a smear-ripened cheese.</title>
        <authorList>
            <consortium name="US DOE Joint Genome Institute (JGI-PGF)"/>
            <person name="Walter F."/>
            <person name="Albersmeier A."/>
            <person name="Kalinowski J."/>
            <person name="Ruckert C."/>
        </authorList>
    </citation>
    <scope>NUCLEOTIDE SEQUENCE</scope>
    <source>
        <strain evidence="8">CGMCC 1.14988</strain>
    </source>
</reference>
<feature type="domain" description="RNA polymerase sigma-70 region 2" evidence="6">
    <location>
        <begin position="18"/>
        <end position="81"/>
    </location>
</feature>
<dbReference type="InterPro" id="IPR014284">
    <property type="entry name" value="RNA_pol_sigma-70_dom"/>
</dbReference>
<dbReference type="SUPFAM" id="SSF88946">
    <property type="entry name" value="Sigma2 domain of RNA polymerase sigma factors"/>
    <property type="match status" value="1"/>
</dbReference>
<dbReference type="GO" id="GO:0006352">
    <property type="term" value="P:DNA-templated transcription initiation"/>
    <property type="evidence" value="ECO:0007669"/>
    <property type="project" value="InterPro"/>
</dbReference>
<protein>
    <submittedName>
        <fullName evidence="8">RNA polymerase sigma factor</fullName>
    </submittedName>
</protein>
<dbReference type="PANTHER" id="PTHR43133">
    <property type="entry name" value="RNA POLYMERASE ECF-TYPE SIGMA FACTO"/>
    <property type="match status" value="1"/>
</dbReference>
<dbReference type="InterPro" id="IPR007627">
    <property type="entry name" value="RNA_pol_sigma70_r2"/>
</dbReference>
<dbReference type="Pfam" id="PF08281">
    <property type="entry name" value="Sigma70_r4_2"/>
    <property type="match status" value="1"/>
</dbReference>
<dbReference type="InterPro" id="IPR039425">
    <property type="entry name" value="RNA_pol_sigma-70-like"/>
</dbReference>
<keyword evidence="5" id="KW-0804">Transcription</keyword>
<dbReference type="PANTHER" id="PTHR43133:SF50">
    <property type="entry name" value="ECF RNA POLYMERASE SIGMA FACTOR SIGM"/>
    <property type="match status" value="1"/>
</dbReference>
<evidence type="ECO:0000256" key="4">
    <source>
        <dbReference type="ARBA" id="ARBA00023125"/>
    </source>
</evidence>
<sequence length="179" mass="19987">MLAMVRTATERDSFAAVFNAHHRQAVRLAYLLTSDPHQAEDIVADAFTKVYVRWQKGEVRDVGAYLRRAVANEANSKLRRRYLERREAAKRSGDDRGVRLVDDVAADHDVVWQAIQRLPDRQRQAVVLRYYEDLTEAETAEILGCSVGTVKSQVSRGLARMQELLSASGLAASTEGGVS</sequence>
<dbReference type="EMBL" id="BMHA01000002">
    <property type="protein sequence ID" value="GGI03691.1"/>
    <property type="molecule type" value="Genomic_DNA"/>
</dbReference>
<evidence type="ECO:0000313" key="8">
    <source>
        <dbReference type="EMBL" id="GGI03691.1"/>
    </source>
</evidence>
<dbReference type="InterPro" id="IPR013324">
    <property type="entry name" value="RNA_pol_sigma_r3/r4-like"/>
</dbReference>
<dbReference type="Pfam" id="PF04542">
    <property type="entry name" value="Sigma70_r2"/>
    <property type="match status" value="1"/>
</dbReference>
<keyword evidence="4" id="KW-0238">DNA-binding</keyword>
<comment type="similarity">
    <text evidence="1">Belongs to the sigma-70 factor family. ECF subfamily.</text>
</comment>
<name>A0A8J3A7E5_9ACTN</name>
<dbReference type="CDD" id="cd06171">
    <property type="entry name" value="Sigma70_r4"/>
    <property type="match status" value="1"/>
</dbReference>
<evidence type="ECO:0000256" key="3">
    <source>
        <dbReference type="ARBA" id="ARBA00023082"/>
    </source>
</evidence>
<dbReference type="InterPro" id="IPR036388">
    <property type="entry name" value="WH-like_DNA-bd_sf"/>
</dbReference>
<dbReference type="InterPro" id="IPR013325">
    <property type="entry name" value="RNA_pol_sigma_r2"/>
</dbReference>
<dbReference type="Gene3D" id="1.10.1740.10">
    <property type="match status" value="1"/>
</dbReference>
<dbReference type="Gene3D" id="1.10.10.10">
    <property type="entry name" value="Winged helix-like DNA-binding domain superfamily/Winged helix DNA-binding domain"/>
    <property type="match status" value="1"/>
</dbReference>
<reference evidence="8" key="2">
    <citation type="submission" date="2020-09" db="EMBL/GenBank/DDBJ databases">
        <authorList>
            <person name="Sun Q."/>
            <person name="Zhou Y."/>
        </authorList>
    </citation>
    <scope>NUCLEOTIDE SEQUENCE</scope>
    <source>
        <strain evidence="8">CGMCC 1.14988</strain>
    </source>
</reference>
<evidence type="ECO:0000256" key="1">
    <source>
        <dbReference type="ARBA" id="ARBA00010641"/>
    </source>
</evidence>
<keyword evidence="2" id="KW-0805">Transcription regulation</keyword>
<dbReference type="GO" id="GO:0016987">
    <property type="term" value="F:sigma factor activity"/>
    <property type="evidence" value="ECO:0007669"/>
    <property type="project" value="UniProtKB-KW"/>
</dbReference>
<keyword evidence="3" id="KW-0731">Sigma factor</keyword>
<evidence type="ECO:0000313" key="9">
    <source>
        <dbReference type="Proteomes" id="UP000650511"/>
    </source>
</evidence>